<dbReference type="InterPro" id="IPR002882">
    <property type="entry name" value="CofD"/>
</dbReference>
<proteinExistence type="predicted"/>
<dbReference type="EMBL" id="LVLJ01002446">
    <property type="protein sequence ID" value="OAE24942.1"/>
    <property type="molecule type" value="Genomic_DNA"/>
</dbReference>
<dbReference type="SUPFAM" id="SSF142338">
    <property type="entry name" value="CofD-like"/>
    <property type="match status" value="1"/>
</dbReference>
<accession>A0A176VXE4</accession>
<evidence type="ECO:0000313" key="3">
    <source>
        <dbReference type="Proteomes" id="UP000077202"/>
    </source>
</evidence>
<evidence type="ECO:0008006" key="5">
    <source>
        <dbReference type="Google" id="ProtNLM"/>
    </source>
</evidence>
<gene>
    <name evidence="2" type="ORF">AXG93_3545s1060</name>
    <name evidence="1" type="ORF">Mp_6g09450</name>
</gene>
<organism evidence="2 3">
    <name type="scientific">Marchantia polymorpha subsp. ruderalis</name>
    <dbReference type="NCBI Taxonomy" id="1480154"/>
    <lineage>
        <taxon>Eukaryota</taxon>
        <taxon>Viridiplantae</taxon>
        <taxon>Streptophyta</taxon>
        <taxon>Embryophyta</taxon>
        <taxon>Marchantiophyta</taxon>
        <taxon>Marchantiopsida</taxon>
        <taxon>Marchantiidae</taxon>
        <taxon>Marchantiales</taxon>
        <taxon>Marchantiaceae</taxon>
        <taxon>Marchantia</taxon>
    </lineage>
</organism>
<dbReference type="EMBL" id="AP019871">
    <property type="protein sequence ID" value="BBN14169.1"/>
    <property type="molecule type" value="Genomic_DNA"/>
</dbReference>
<reference evidence="4" key="3">
    <citation type="journal article" date="2020" name="Curr. Biol.">
        <title>Chromatin organization in early land plants reveals an ancestral association between H3K27me3, transposons, and constitutive heterochromatin.</title>
        <authorList>
            <person name="Montgomery S.A."/>
            <person name="Tanizawa Y."/>
            <person name="Galik B."/>
            <person name="Wang N."/>
            <person name="Ito T."/>
            <person name="Mochizuki T."/>
            <person name="Akimcheva S."/>
            <person name="Bowman J.L."/>
            <person name="Cognat V."/>
            <person name="Marechal-Drouard L."/>
            <person name="Ekker H."/>
            <person name="Hong S.F."/>
            <person name="Kohchi T."/>
            <person name="Lin S.S."/>
            <person name="Liu L.D."/>
            <person name="Nakamura Y."/>
            <person name="Valeeva L.R."/>
            <person name="Shakirov E.V."/>
            <person name="Shippen D.E."/>
            <person name="Wei W.L."/>
            <person name="Yagura M."/>
            <person name="Yamaoka S."/>
            <person name="Yamato K.T."/>
            <person name="Liu C."/>
            <person name="Berger F."/>
        </authorList>
    </citation>
    <scope>NUCLEOTIDE SEQUENCE [LARGE SCALE GENOMIC DNA]</scope>
    <source>
        <strain evidence="4">Tak-1</strain>
    </source>
</reference>
<dbReference type="Gene3D" id="3.40.50.10680">
    <property type="entry name" value="CofD-like domains"/>
    <property type="match status" value="1"/>
</dbReference>
<evidence type="ECO:0000313" key="4">
    <source>
        <dbReference type="Proteomes" id="UP001162541"/>
    </source>
</evidence>
<protein>
    <recommendedName>
        <fullName evidence="5">Gluconeogenesis factor</fullName>
    </recommendedName>
</protein>
<dbReference type="Proteomes" id="UP001162541">
    <property type="component" value="Chromosome 6"/>
</dbReference>
<keyword evidence="3" id="KW-1185">Reference proteome</keyword>
<dbReference type="PANTHER" id="PTHR31240:SF0">
    <property type="entry name" value="MATERNAL EFFECT EMBRYO ARREST 18"/>
    <property type="match status" value="1"/>
</dbReference>
<reference evidence="1" key="2">
    <citation type="journal article" date="2019" name="Curr. Biol.">
        <title>Chromatin organization in early land plants reveals an ancestral association between H3K27me3, transposons, and constitutive heterochromatin.</title>
        <authorList>
            <person name="Montgomery S.A."/>
            <person name="Tanizawa Y."/>
            <person name="Galik B."/>
            <person name="Wang N."/>
            <person name="Ito T."/>
            <person name="Mochizuki T."/>
            <person name="Akimcheva S."/>
            <person name="Bowman J."/>
            <person name="Cognat V."/>
            <person name="Drouard L."/>
            <person name="Ekker H."/>
            <person name="Houng S."/>
            <person name="Kohchi T."/>
            <person name="Lin S."/>
            <person name="Liu L.D."/>
            <person name="Nakamura Y."/>
            <person name="Valeeva L.R."/>
            <person name="Shakirov E.V."/>
            <person name="Shippen D.E."/>
            <person name="Wei W."/>
            <person name="Yagura M."/>
            <person name="Yamaoka S."/>
            <person name="Yamato K.T."/>
            <person name="Liu C."/>
            <person name="Berger F."/>
        </authorList>
    </citation>
    <scope>NUCLEOTIDE SEQUENCE [LARGE SCALE GENOMIC DNA]</scope>
    <source>
        <strain evidence="1">Tak-1</strain>
    </source>
</reference>
<evidence type="ECO:0000313" key="2">
    <source>
        <dbReference type="EMBL" id="OAE24942.1"/>
    </source>
</evidence>
<dbReference type="Proteomes" id="UP000077202">
    <property type="component" value="Unassembled WGS sequence"/>
</dbReference>
<dbReference type="GO" id="GO:0043743">
    <property type="term" value="F:LPPG:FO 2-phospho-L-lactate transferase activity"/>
    <property type="evidence" value="ECO:0007669"/>
    <property type="project" value="InterPro"/>
</dbReference>
<sequence length="481" mass="52569">MRALLGVTPLTIASPPCRTSPNILKSASLKSRPCWPAMTFHALHESVQVLPSTTTALPSLSGYGDTSATSCSHIPTPSLLVFSGGTAFNGVVEELKKFTTRVAHVLPVSDDGGSTSEIVRVLGGPAVGDIRSRCLRLSDESTSEAMAVKRMLGHRLSLIEGEAKAEWYEIVEGEHALWQGVSGPYRETIRAFLVHFQTQILRHPHARFKFRNGSIGNFFFAGARIFLQSLEAAIFLYSRVCQCPTDSLVLPAICTNDRLTLGSELLNGTIIKGQNEISHPMNRDTNGVISHAVNKVRHSSSALPSPIKRIFYMSSEGTNLLHEVFPVVNTAVLEQLRQVDAVVYGMGSLYTSICPSLVLRGVGETIARRTCPKILVINGSYDRETSGMAASDFVTAVNNALNRKYCNDPQHLLQYPASQFVNVVLVPKGGEILVDYDRLTAMNISNVMEVTSIVDERVGVIYKPKALISALKRILRQHLVE</sequence>
<dbReference type="PANTHER" id="PTHR31240">
    <property type="entry name" value="MATERNAL EFFECT EMBRYO ARREST 18"/>
    <property type="match status" value="1"/>
</dbReference>
<dbReference type="AlphaFoldDB" id="A0A176VXE4"/>
<reference evidence="2 3" key="1">
    <citation type="submission" date="2016-03" db="EMBL/GenBank/DDBJ databases">
        <title>Mechanisms controlling the formation of the plant cell surface in tip-growing cells are functionally conserved among land plants.</title>
        <authorList>
            <person name="Honkanen S."/>
            <person name="Jones V.A."/>
            <person name="Morieri G."/>
            <person name="Champion C."/>
            <person name="Hetherington A.J."/>
            <person name="Kelly S."/>
            <person name="Saint-Marcoux D."/>
            <person name="Proust H."/>
            <person name="Prescott H."/>
            <person name="Dolan L."/>
        </authorList>
    </citation>
    <scope>NUCLEOTIDE SEQUENCE [LARGE SCALE GENOMIC DNA]</scope>
    <source>
        <strain evidence="3">cv. Tak-1 and cv. Tak-2</strain>
        <tissue evidence="2">Whole gametophyte</tissue>
    </source>
</reference>
<name>A0A176VXE4_MARPO</name>
<dbReference type="CDD" id="cd07187">
    <property type="entry name" value="YvcK_like"/>
    <property type="match status" value="1"/>
</dbReference>
<dbReference type="Pfam" id="PF01933">
    <property type="entry name" value="CofD"/>
    <property type="match status" value="1"/>
</dbReference>
<dbReference type="InterPro" id="IPR038136">
    <property type="entry name" value="CofD-like_dom_sf"/>
</dbReference>
<evidence type="ECO:0000313" key="1">
    <source>
        <dbReference type="EMBL" id="BBN14169.1"/>
    </source>
</evidence>